<dbReference type="Proteomes" id="UP000434957">
    <property type="component" value="Unassembled WGS sequence"/>
</dbReference>
<dbReference type="Pfam" id="PF17921">
    <property type="entry name" value="Integrase_H2C2"/>
    <property type="match status" value="1"/>
</dbReference>
<dbReference type="Proteomes" id="UP000429607">
    <property type="component" value="Unassembled WGS sequence"/>
</dbReference>
<reference evidence="3 5" key="1">
    <citation type="submission" date="2018-08" db="EMBL/GenBank/DDBJ databases">
        <title>Genomic investigation of the strawberry pathogen Phytophthora fragariae indicates pathogenicity is determined by transcriptional variation in three key races.</title>
        <authorList>
            <person name="Adams T.M."/>
            <person name="Armitage A.D."/>
            <person name="Sobczyk M.K."/>
            <person name="Bates H.J."/>
            <person name="Dunwell J.M."/>
            <person name="Nellist C.F."/>
            <person name="Harrison R.J."/>
        </authorList>
    </citation>
    <scope>NUCLEOTIDE SEQUENCE [LARGE SCALE GENOMIC DNA]</scope>
    <source>
        <strain evidence="2 4">SCRP249</strain>
        <strain evidence="3 5">SCRP333</strain>
    </source>
</reference>
<gene>
    <name evidence="2" type="ORF">PR001_g5779</name>
    <name evidence="3" type="ORF">PR003_g6174</name>
</gene>
<sequence>MFSYLLGAKNGIVDALSRRLDLQPETKFSHDLSVTSFDDTSYSLAISEVSGDSELISRIKKSSKKNRDVQAIFAAINKCKSNSKLKREHQQHKKYRYYSEANMLLWYQKPADDAPRIVVPNDVKLRQAIISECHGTNYGGHPGTERTYSTLACHWY</sequence>
<feature type="domain" description="Integrase zinc-binding" evidence="1">
    <location>
        <begin position="123"/>
        <end position="154"/>
    </location>
</feature>
<dbReference type="Gene3D" id="1.10.340.70">
    <property type="match status" value="1"/>
</dbReference>
<dbReference type="EMBL" id="QXFV01000262">
    <property type="protein sequence ID" value="KAE9043463.1"/>
    <property type="molecule type" value="Genomic_DNA"/>
</dbReference>
<accession>A0A6A4FXM5</accession>
<protein>
    <recommendedName>
        <fullName evidence="1">Integrase zinc-binding domain-containing protein</fullName>
    </recommendedName>
</protein>
<evidence type="ECO:0000259" key="1">
    <source>
        <dbReference type="Pfam" id="PF17921"/>
    </source>
</evidence>
<proteinExistence type="predicted"/>
<evidence type="ECO:0000313" key="5">
    <source>
        <dbReference type="Proteomes" id="UP000434957"/>
    </source>
</evidence>
<keyword evidence="5" id="KW-1185">Reference proteome</keyword>
<dbReference type="InterPro" id="IPR041588">
    <property type="entry name" value="Integrase_H2C2"/>
</dbReference>
<name>A0A6A4FXM5_9STRA</name>
<organism evidence="3 5">
    <name type="scientific">Phytophthora rubi</name>
    <dbReference type="NCBI Taxonomy" id="129364"/>
    <lineage>
        <taxon>Eukaryota</taxon>
        <taxon>Sar</taxon>
        <taxon>Stramenopiles</taxon>
        <taxon>Oomycota</taxon>
        <taxon>Peronosporomycetes</taxon>
        <taxon>Peronosporales</taxon>
        <taxon>Peronosporaceae</taxon>
        <taxon>Phytophthora</taxon>
    </lineage>
</organism>
<comment type="caution">
    <text evidence="3">The sequence shown here is derived from an EMBL/GenBank/DDBJ whole genome shotgun (WGS) entry which is preliminary data.</text>
</comment>
<evidence type="ECO:0000313" key="2">
    <source>
        <dbReference type="EMBL" id="KAE9043463.1"/>
    </source>
</evidence>
<evidence type="ECO:0000313" key="3">
    <source>
        <dbReference type="EMBL" id="KAE9348912.1"/>
    </source>
</evidence>
<evidence type="ECO:0000313" key="4">
    <source>
        <dbReference type="Proteomes" id="UP000429607"/>
    </source>
</evidence>
<dbReference type="EMBL" id="QXFT01000270">
    <property type="protein sequence ID" value="KAE9348912.1"/>
    <property type="molecule type" value="Genomic_DNA"/>
</dbReference>
<dbReference type="AlphaFoldDB" id="A0A6A4FXM5"/>